<keyword evidence="2" id="KW-1185">Reference proteome</keyword>
<reference evidence="1 2" key="1">
    <citation type="submission" date="2023-12" db="EMBL/GenBank/DDBJ databases">
        <title>Sinomonas terricola sp. nov, isolated from litchi orchard soil in Guangdong, PR China.</title>
        <authorList>
            <person name="Jiaxin W."/>
            <person name="Yang Z."/>
            <person name="Honghui Z."/>
        </authorList>
    </citation>
    <scope>NUCLEOTIDE SEQUENCE [LARGE SCALE GENOMIC DNA]</scope>
    <source>
        <strain evidence="1 2">JGH33</strain>
    </source>
</reference>
<evidence type="ECO:0000313" key="2">
    <source>
        <dbReference type="Proteomes" id="UP001304769"/>
    </source>
</evidence>
<sequence>MATVASRIPATIDALISTWRAAALTVWDGPVPEDNYRAAIFVGYDAAGVEESAFASANVRRVDWGPIGNRARDEEFSIICAAVALGDGTSYKSARDAAFALVNSADAAVRPKPSDPSLGLLSGVAPYLVAAIRVEDFFQEPTENAGPQARVVFAVDVKTRI</sequence>
<dbReference type="RefSeq" id="WP_323277072.1">
    <property type="nucleotide sequence ID" value="NZ_JAYGGQ010000001.1"/>
</dbReference>
<protein>
    <recommendedName>
        <fullName evidence="3">DUF3168 domain-containing protein</fullName>
    </recommendedName>
</protein>
<dbReference type="EMBL" id="JAYGGQ010000001">
    <property type="protein sequence ID" value="MEA5453300.1"/>
    <property type="molecule type" value="Genomic_DNA"/>
</dbReference>
<proteinExistence type="predicted"/>
<accession>A0ABU5T0W5</accession>
<comment type="caution">
    <text evidence="1">The sequence shown here is derived from an EMBL/GenBank/DDBJ whole genome shotgun (WGS) entry which is preliminary data.</text>
</comment>
<dbReference type="Proteomes" id="UP001304769">
    <property type="component" value="Unassembled WGS sequence"/>
</dbReference>
<gene>
    <name evidence="1" type="ORF">SPF06_01060</name>
</gene>
<evidence type="ECO:0000313" key="1">
    <source>
        <dbReference type="EMBL" id="MEA5453300.1"/>
    </source>
</evidence>
<name>A0ABU5T0W5_9MICC</name>
<organism evidence="1 2">
    <name type="scientific">Sinomonas terricola</name>
    <dbReference type="NCBI Taxonomy" id="3110330"/>
    <lineage>
        <taxon>Bacteria</taxon>
        <taxon>Bacillati</taxon>
        <taxon>Actinomycetota</taxon>
        <taxon>Actinomycetes</taxon>
        <taxon>Micrococcales</taxon>
        <taxon>Micrococcaceae</taxon>
        <taxon>Sinomonas</taxon>
    </lineage>
</organism>
<evidence type="ECO:0008006" key="3">
    <source>
        <dbReference type="Google" id="ProtNLM"/>
    </source>
</evidence>